<protein>
    <recommendedName>
        <fullName evidence="1">Cyclin N-terminal domain-containing protein</fullName>
    </recommendedName>
</protein>
<dbReference type="EMBL" id="KN840672">
    <property type="protein sequence ID" value="KIP02485.1"/>
    <property type="molecule type" value="Genomic_DNA"/>
</dbReference>
<dbReference type="HOGENOM" id="CLU_129080_0_0_1"/>
<keyword evidence="3" id="KW-1185">Reference proteome</keyword>
<dbReference type="GO" id="GO:0005634">
    <property type="term" value="C:nucleus"/>
    <property type="evidence" value="ECO:0007669"/>
    <property type="project" value="TreeGrafter"/>
</dbReference>
<dbReference type="OrthoDB" id="10250320at2759"/>
<dbReference type="Gene3D" id="1.10.472.10">
    <property type="entry name" value="Cyclin-like"/>
    <property type="match status" value="1"/>
</dbReference>
<feature type="non-terminal residue" evidence="2">
    <location>
        <position position="1"/>
    </location>
</feature>
<dbReference type="PANTHER" id="PTHR15615">
    <property type="match status" value="1"/>
</dbReference>
<dbReference type="CDD" id="cd20557">
    <property type="entry name" value="CYCLIN_ScPCL1-like"/>
    <property type="match status" value="1"/>
</dbReference>
<feature type="non-terminal residue" evidence="2">
    <location>
        <position position="170"/>
    </location>
</feature>
<dbReference type="AlphaFoldDB" id="A0A0C3S3L7"/>
<dbReference type="InterPro" id="IPR013922">
    <property type="entry name" value="Cyclin_PHO80-like"/>
</dbReference>
<dbReference type="GO" id="GO:0000307">
    <property type="term" value="C:cyclin-dependent protein kinase holoenzyme complex"/>
    <property type="evidence" value="ECO:0007669"/>
    <property type="project" value="TreeGrafter"/>
</dbReference>
<dbReference type="GO" id="GO:0019901">
    <property type="term" value="F:protein kinase binding"/>
    <property type="evidence" value="ECO:0007669"/>
    <property type="project" value="InterPro"/>
</dbReference>
<dbReference type="SUPFAM" id="SSF47954">
    <property type="entry name" value="Cyclin-like"/>
    <property type="match status" value="1"/>
</dbReference>
<sequence length="170" mass="19414">VHPASLIHPSLHPPPLLELLNIDISYDLVRYVTDHVASITCYGMDWPSTRRSSLSRRANLFSFISHVLITANIQTPGLLVTLSYIDKAKLFLQVSNDLWACERVFLGALILAHKYCNDHTMKNMYWSRCTGVFGKRDVGIIEREFLQVLDYKLSFHESDLLSHHSAIMSL</sequence>
<name>A0A0C3S3L7_PHLG1</name>
<gene>
    <name evidence="2" type="ORF">PHLGIDRAFT_51998</name>
</gene>
<evidence type="ECO:0000259" key="1">
    <source>
        <dbReference type="Pfam" id="PF00134"/>
    </source>
</evidence>
<dbReference type="PANTHER" id="PTHR15615:SF10">
    <property type="entry name" value="PHO85 CYCLIN-2-RELATED"/>
    <property type="match status" value="1"/>
</dbReference>
<dbReference type="GO" id="GO:0016538">
    <property type="term" value="F:cyclin-dependent protein serine/threonine kinase regulator activity"/>
    <property type="evidence" value="ECO:0007669"/>
    <property type="project" value="TreeGrafter"/>
</dbReference>
<dbReference type="Proteomes" id="UP000053257">
    <property type="component" value="Unassembled WGS sequence"/>
</dbReference>
<evidence type="ECO:0000313" key="3">
    <source>
        <dbReference type="Proteomes" id="UP000053257"/>
    </source>
</evidence>
<feature type="domain" description="Cyclin N-terminal" evidence="1">
    <location>
        <begin position="51"/>
        <end position="154"/>
    </location>
</feature>
<dbReference type="STRING" id="745531.A0A0C3S3L7"/>
<proteinExistence type="predicted"/>
<dbReference type="Pfam" id="PF00134">
    <property type="entry name" value="Cyclin_N"/>
    <property type="match status" value="1"/>
</dbReference>
<dbReference type="InterPro" id="IPR006671">
    <property type="entry name" value="Cyclin_N"/>
</dbReference>
<organism evidence="2 3">
    <name type="scientific">Phlebiopsis gigantea (strain 11061_1 CR5-6)</name>
    <name type="common">White-rot fungus</name>
    <name type="synonym">Peniophora gigantea</name>
    <dbReference type="NCBI Taxonomy" id="745531"/>
    <lineage>
        <taxon>Eukaryota</taxon>
        <taxon>Fungi</taxon>
        <taxon>Dikarya</taxon>
        <taxon>Basidiomycota</taxon>
        <taxon>Agaricomycotina</taxon>
        <taxon>Agaricomycetes</taxon>
        <taxon>Polyporales</taxon>
        <taxon>Phanerochaetaceae</taxon>
        <taxon>Phlebiopsis</taxon>
    </lineage>
</organism>
<dbReference type="InterPro" id="IPR036915">
    <property type="entry name" value="Cyclin-like_sf"/>
</dbReference>
<evidence type="ECO:0000313" key="2">
    <source>
        <dbReference type="EMBL" id="KIP02485.1"/>
    </source>
</evidence>
<accession>A0A0C3S3L7</accession>
<reference evidence="2 3" key="1">
    <citation type="journal article" date="2014" name="PLoS Genet.">
        <title>Analysis of the Phlebiopsis gigantea genome, transcriptome and secretome provides insight into its pioneer colonization strategies of wood.</title>
        <authorList>
            <person name="Hori C."/>
            <person name="Ishida T."/>
            <person name="Igarashi K."/>
            <person name="Samejima M."/>
            <person name="Suzuki H."/>
            <person name="Master E."/>
            <person name="Ferreira P."/>
            <person name="Ruiz-Duenas F.J."/>
            <person name="Held B."/>
            <person name="Canessa P."/>
            <person name="Larrondo L.F."/>
            <person name="Schmoll M."/>
            <person name="Druzhinina I.S."/>
            <person name="Kubicek C.P."/>
            <person name="Gaskell J.A."/>
            <person name="Kersten P."/>
            <person name="St John F."/>
            <person name="Glasner J."/>
            <person name="Sabat G."/>
            <person name="Splinter BonDurant S."/>
            <person name="Syed K."/>
            <person name="Yadav J."/>
            <person name="Mgbeahuruike A.C."/>
            <person name="Kovalchuk A."/>
            <person name="Asiegbu F.O."/>
            <person name="Lackner G."/>
            <person name="Hoffmeister D."/>
            <person name="Rencoret J."/>
            <person name="Gutierrez A."/>
            <person name="Sun H."/>
            <person name="Lindquist E."/>
            <person name="Barry K."/>
            <person name="Riley R."/>
            <person name="Grigoriev I.V."/>
            <person name="Henrissat B."/>
            <person name="Kues U."/>
            <person name="Berka R.M."/>
            <person name="Martinez A.T."/>
            <person name="Covert S.F."/>
            <person name="Blanchette R.A."/>
            <person name="Cullen D."/>
        </authorList>
    </citation>
    <scope>NUCLEOTIDE SEQUENCE [LARGE SCALE GENOMIC DNA]</scope>
    <source>
        <strain evidence="2 3">11061_1 CR5-6</strain>
    </source>
</reference>